<dbReference type="PANTHER" id="PTHR38730:SF1">
    <property type="entry name" value="SLL7028 PROTEIN"/>
    <property type="match status" value="1"/>
</dbReference>
<dbReference type="EMBL" id="DSCQ01000025">
    <property type="protein sequence ID" value="HET20881.1"/>
    <property type="molecule type" value="Genomic_DNA"/>
</dbReference>
<evidence type="ECO:0000259" key="2">
    <source>
        <dbReference type="Pfam" id="PF09967"/>
    </source>
</evidence>
<evidence type="ECO:0000256" key="1">
    <source>
        <dbReference type="SAM" id="MobiDB-lite"/>
    </source>
</evidence>
<feature type="domain" description="Putative metallopeptidase" evidence="3">
    <location>
        <begin position="44"/>
        <end position="343"/>
    </location>
</feature>
<dbReference type="Pfam" id="PF09967">
    <property type="entry name" value="DUF2201"/>
    <property type="match status" value="1"/>
</dbReference>
<feature type="region of interest" description="Disordered" evidence="1">
    <location>
        <begin position="224"/>
        <end position="272"/>
    </location>
</feature>
<dbReference type="PANTHER" id="PTHR38730">
    <property type="entry name" value="SLL7028 PROTEIN"/>
    <property type="match status" value="1"/>
</dbReference>
<dbReference type="Gene3D" id="3.30.2010.10">
    <property type="entry name" value="Metalloproteases ('zincins'), catalytic domain"/>
    <property type="match status" value="1"/>
</dbReference>
<dbReference type="InterPro" id="IPR025154">
    <property type="entry name" value="Put_metallopeptidase_dom"/>
</dbReference>
<dbReference type="AlphaFoldDB" id="A0A7C2NAN7"/>
<dbReference type="InterPro" id="IPR018698">
    <property type="entry name" value="VWA-like_dom"/>
</dbReference>
<sequence length="476" mass="54090">MSSWSSTGAKKSLMIQISAESSADSLAYKQEVFTMVKEIKEIKEKIIKARIQLLREKPFFGYALMHVSIVSKEEQKPPGPKIVYNPNFVEKLSDEELAGVLCHELLHYLLGHTRRAKEARKMLGGEKDRQYYSRMNIAEDIVVNAILVSNGFRLPVWKHKIKLPDGKVIEVKQGAIVPERDYKTNRMYVEITDAKGKKYVVLDPERKSAEEVYWEIRDFAVDENESDENEDTMYFSDDTTDESEQNGNSRDSEGGNNQNTQPQTTQGFPSQKSPKELLSEAYMFAKMHGKTPAGLERLVDAALKPRVNWKALLRRYVTQAIPHDYSFRKPSKKSPENVFLPGIAKGEHLEALVAIDTSLSIDNRLLSEFLGEVEWLMRNYQSLKLTLVSSDAQIQTVEEIRSRFQLSKFTPKGGGGTDFRPVFALAEKKKAKLVVYFTDGYGDFPEIPPKIATIWLVCRDGAPESAFPFGKVIRME</sequence>
<evidence type="ECO:0000313" key="4">
    <source>
        <dbReference type="EMBL" id="HET20881.1"/>
    </source>
</evidence>
<reference evidence="4" key="1">
    <citation type="journal article" date="2020" name="mSystems">
        <title>Genome- and Community-Level Interaction Insights into Carbon Utilization and Element Cycling Functions of Hydrothermarchaeota in Hydrothermal Sediment.</title>
        <authorList>
            <person name="Zhou Z."/>
            <person name="Liu Y."/>
            <person name="Xu W."/>
            <person name="Pan J."/>
            <person name="Luo Z.H."/>
            <person name="Li M."/>
        </authorList>
    </citation>
    <scope>NUCLEOTIDE SEQUENCE [LARGE SCALE GENOMIC DNA]</scope>
    <source>
        <strain evidence="4">SpSt-12</strain>
    </source>
</reference>
<protein>
    <recommendedName>
        <fullName evidence="5">VWA-like domain-containing protein</fullName>
    </recommendedName>
</protein>
<dbReference type="Pfam" id="PF13203">
    <property type="entry name" value="DUF2201_N"/>
    <property type="match status" value="1"/>
</dbReference>
<organism evidence="4">
    <name type="scientific">Archaeoglobus fulgidus</name>
    <dbReference type="NCBI Taxonomy" id="2234"/>
    <lineage>
        <taxon>Archaea</taxon>
        <taxon>Methanobacteriati</taxon>
        <taxon>Methanobacteriota</taxon>
        <taxon>Archaeoglobi</taxon>
        <taxon>Archaeoglobales</taxon>
        <taxon>Archaeoglobaceae</taxon>
        <taxon>Archaeoglobus</taxon>
    </lineage>
</organism>
<feature type="domain" description="VWA-like" evidence="2">
    <location>
        <begin position="353"/>
        <end position="476"/>
    </location>
</feature>
<name>A0A7C2NAN7_ARCFL</name>
<accession>A0A7C2NAN7</accession>
<proteinExistence type="predicted"/>
<comment type="caution">
    <text evidence="4">The sequence shown here is derived from an EMBL/GenBank/DDBJ whole genome shotgun (WGS) entry which is preliminary data.</text>
</comment>
<evidence type="ECO:0008006" key="5">
    <source>
        <dbReference type="Google" id="ProtNLM"/>
    </source>
</evidence>
<gene>
    <name evidence="4" type="ORF">ENN70_01995</name>
</gene>
<feature type="compositionally biased region" description="Low complexity" evidence="1">
    <location>
        <begin position="254"/>
        <end position="267"/>
    </location>
</feature>
<evidence type="ECO:0000259" key="3">
    <source>
        <dbReference type="Pfam" id="PF13203"/>
    </source>
</evidence>